<comment type="caution">
    <text evidence="7">The sequence shown here is derived from an EMBL/GenBank/DDBJ whole genome shotgun (WGS) entry which is preliminary data.</text>
</comment>
<evidence type="ECO:0000313" key="7">
    <source>
        <dbReference type="EMBL" id="MBO1362912.1"/>
    </source>
</evidence>
<dbReference type="PANTHER" id="PTHR43133">
    <property type="entry name" value="RNA POLYMERASE ECF-TYPE SIGMA FACTO"/>
    <property type="match status" value="1"/>
</dbReference>
<dbReference type="Pfam" id="PF08281">
    <property type="entry name" value="Sigma70_r4_2"/>
    <property type="match status" value="1"/>
</dbReference>
<dbReference type="SUPFAM" id="SSF88659">
    <property type="entry name" value="Sigma3 and sigma4 domains of RNA polymerase sigma factors"/>
    <property type="match status" value="1"/>
</dbReference>
<dbReference type="Pfam" id="PF04542">
    <property type="entry name" value="Sigma70_r2"/>
    <property type="match status" value="1"/>
</dbReference>
<dbReference type="EMBL" id="JAERMS010000007">
    <property type="protein sequence ID" value="MBO1362912.1"/>
    <property type="molecule type" value="Genomic_DNA"/>
</dbReference>
<dbReference type="InterPro" id="IPR013325">
    <property type="entry name" value="RNA_pol_sigma_r2"/>
</dbReference>
<dbReference type="InterPro" id="IPR013324">
    <property type="entry name" value="RNA_pol_sigma_r3/r4-like"/>
</dbReference>
<accession>A0ABS3M407</accession>
<dbReference type="InterPro" id="IPR014327">
    <property type="entry name" value="RNA_pol_sigma70_bacteroid"/>
</dbReference>
<evidence type="ECO:0000259" key="5">
    <source>
        <dbReference type="Pfam" id="PF04542"/>
    </source>
</evidence>
<keyword evidence="3" id="KW-0731">Sigma factor</keyword>
<evidence type="ECO:0000256" key="3">
    <source>
        <dbReference type="ARBA" id="ARBA00023082"/>
    </source>
</evidence>
<dbReference type="PANTHER" id="PTHR43133:SF46">
    <property type="entry name" value="RNA POLYMERASE SIGMA-70 FACTOR ECF SUBFAMILY"/>
    <property type="match status" value="1"/>
</dbReference>
<organism evidence="7 8">
    <name type="scientific">Prevotella illustrans</name>
    <dbReference type="NCBI Taxonomy" id="2800387"/>
    <lineage>
        <taxon>Bacteria</taxon>
        <taxon>Pseudomonadati</taxon>
        <taxon>Bacteroidota</taxon>
        <taxon>Bacteroidia</taxon>
        <taxon>Bacteroidales</taxon>
        <taxon>Prevotellaceae</taxon>
        <taxon>Prevotella</taxon>
    </lineage>
</organism>
<evidence type="ECO:0000256" key="4">
    <source>
        <dbReference type="ARBA" id="ARBA00023163"/>
    </source>
</evidence>
<evidence type="ECO:0000313" key="8">
    <source>
        <dbReference type="Proteomes" id="UP000664265"/>
    </source>
</evidence>
<dbReference type="InterPro" id="IPR014284">
    <property type="entry name" value="RNA_pol_sigma-70_dom"/>
</dbReference>
<evidence type="ECO:0000256" key="2">
    <source>
        <dbReference type="ARBA" id="ARBA00023015"/>
    </source>
</evidence>
<dbReference type="InterPro" id="IPR039425">
    <property type="entry name" value="RNA_pol_sigma-70-like"/>
</dbReference>
<name>A0ABS3M407_9BACT</name>
<dbReference type="InterPro" id="IPR036388">
    <property type="entry name" value="WH-like_DNA-bd_sf"/>
</dbReference>
<evidence type="ECO:0000256" key="1">
    <source>
        <dbReference type="ARBA" id="ARBA00010641"/>
    </source>
</evidence>
<keyword evidence="2" id="KW-0805">Transcription regulation</keyword>
<feature type="domain" description="RNA polymerase sigma-70 region 2" evidence="5">
    <location>
        <begin position="10"/>
        <end position="75"/>
    </location>
</feature>
<sequence>MRECREFDVMFREWYRPFFYFAYRYVKDEEVCRDIVSETFAVLWQNFDTIARPTAKSYLLSVLRTKCIDYLRHQQVHDNYIQYATQLNDTFTHEGTLEEVEYRVSMVRSSMEKLTPYNRNILEQCYIHHKKYKEVAEDLGVSVAAIHKNIVKALRILRKELKNR</sequence>
<keyword evidence="8" id="KW-1185">Reference proteome</keyword>
<dbReference type="SUPFAM" id="SSF88946">
    <property type="entry name" value="Sigma2 domain of RNA polymerase sigma factors"/>
    <property type="match status" value="1"/>
</dbReference>
<keyword evidence="4" id="KW-0804">Transcription</keyword>
<feature type="domain" description="RNA polymerase sigma factor 70 region 4 type 2" evidence="6">
    <location>
        <begin position="107"/>
        <end position="155"/>
    </location>
</feature>
<dbReference type="Gene3D" id="1.10.1740.10">
    <property type="match status" value="1"/>
</dbReference>
<dbReference type="NCBIfam" id="TIGR02937">
    <property type="entry name" value="sigma70-ECF"/>
    <property type="match status" value="1"/>
</dbReference>
<reference evidence="7 8" key="1">
    <citation type="submission" date="2021-01" db="EMBL/GenBank/DDBJ databases">
        <title>Prevotella A2931 sp. nov.</title>
        <authorList>
            <person name="Buhl M."/>
            <person name="Oberhettinger P."/>
        </authorList>
    </citation>
    <scope>NUCLEOTIDE SEQUENCE [LARGE SCALE GENOMIC DNA]</scope>
    <source>
        <strain evidence="7 8">A2931</strain>
    </source>
</reference>
<proteinExistence type="inferred from homology"/>
<dbReference type="InterPro" id="IPR013249">
    <property type="entry name" value="RNA_pol_sigma70_r4_t2"/>
</dbReference>
<dbReference type="InterPro" id="IPR007627">
    <property type="entry name" value="RNA_pol_sigma70_r2"/>
</dbReference>
<dbReference type="Proteomes" id="UP000664265">
    <property type="component" value="Unassembled WGS sequence"/>
</dbReference>
<gene>
    <name evidence="7" type="ORF">JHU38_03825</name>
</gene>
<protein>
    <submittedName>
        <fullName evidence="7">RNA polymerase sigma-70 factor</fullName>
    </submittedName>
</protein>
<dbReference type="Gene3D" id="1.10.10.10">
    <property type="entry name" value="Winged helix-like DNA-binding domain superfamily/Winged helix DNA-binding domain"/>
    <property type="match status" value="1"/>
</dbReference>
<comment type="similarity">
    <text evidence="1">Belongs to the sigma-70 factor family. ECF subfamily.</text>
</comment>
<evidence type="ECO:0000259" key="6">
    <source>
        <dbReference type="Pfam" id="PF08281"/>
    </source>
</evidence>
<dbReference type="RefSeq" id="WP_107582213.1">
    <property type="nucleotide sequence ID" value="NZ_JAERMS010000007.1"/>
</dbReference>
<dbReference type="NCBIfam" id="TIGR02985">
    <property type="entry name" value="Sig70_bacteroi1"/>
    <property type="match status" value="1"/>
</dbReference>